<dbReference type="EMBL" id="JANJYI010000001">
    <property type="protein sequence ID" value="KAK2665622.1"/>
    <property type="molecule type" value="Genomic_DNA"/>
</dbReference>
<comment type="caution">
    <text evidence="2">The sequence shown here is derived from an EMBL/GenBank/DDBJ whole genome shotgun (WGS) entry which is preliminary data.</text>
</comment>
<dbReference type="InterPro" id="IPR017451">
    <property type="entry name" value="F-box-assoc_interact_dom"/>
</dbReference>
<reference evidence="2" key="1">
    <citation type="journal article" date="2023" name="Plant J.">
        <title>Genome sequences and population genomics provide insights into the demographic history, inbreeding, and mutation load of two 'living fossil' tree species of Dipteronia.</title>
        <authorList>
            <person name="Feng Y."/>
            <person name="Comes H.P."/>
            <person name="Chen J."/>
            <person name="Zhu S."/>
            <person name="Lu R."/>
            <person name="Zhang X."/>
            <person name="Li P."/>
            <person name="Qiu J."/>
            <person name="Olsen K.M."/>
            <person name="Qiu Y."/>
        </authorList>
    </citation>
    <scope>NUCLEOTIDE SEQUENCE</scope>
    <source>
        <strain evidence="2">KIB01</strain>
    </source>
</reference>
<dbReference type="Proteomes" id="UP001280121">
    <property type="component" value="Unassembled WGS sequence"/>
</dbReference>
<dbReference type="Pfam" id="PF07734">
    <property type="entry name" value="FBA_1"/>
    <property type="match status" value="1"/>
</dbReference>
<protein>
    <recommendedName>
        <fullName evidence="1">F-box associated beta-propeller type 1 domain-containing protein</fullName>
    </recommendedName>
</protein>
<evidence type="ECO:0000313" key="2">
    <source>
        <dbReference type="EMBL" id="KAK2665622.1"/>
    </source>
</evidence>
<sequence>MSETRRQKFLLQNFESLYHVDPETSSLMQKPSSSYRKVVPIKHDRLYKKEYDHQPFSTPYFWVSDSSNGLLLLCLQILIDPPHHEFFVYNPSTREFQKIPKLKSEKKSYDMVSTLHGFGYAESIDDYKFVRVFIKRKIIQIFSLRNNSWKTIKCDFPFNINRQLFRGSYGIPLNGAVHWVVDVFDYKLKNHSGQIVAFDFVKEKLKTLSILDRLLPLHMLNTFIMLGDYLCIINHLSEFWIMEEYGVEKSWTRISIPKKKKPYVGRCSGRNRGFLFRTLDDDGWLFGYEKDEQTYRPVVFDGIRSYNTYMYVENLVSPNFLTNVVTSDQGI</sequence>
<accession>A0AAE0CW03</accession>
<organism evidence="2 3">
    <name type="scientific">Dipteronia dyeriana</name>
    <dbReference type="NCBI Taxonomy" id="168575"/>
    <lineage>
        <taxon>Eukaryota</taxon>
        <taxon>Viridiplantae</taxon>
        <taxon>Streptophyta</taxon>
        <taxon>Embryophyta</taxon>
        <taxon>Tracheophyta</taxon>
        <taxon>Spermatophyta</taxon>
        <taxon>Magnoliopsida</taxon>
        <taxon>eudicotyledons</taxon>
        <taxon>Gunneridae</taxon>
        <taxon>Pentapetalae</taxon>
        <taxon>rosids</taxon>
        <taxon>malvids</taxon>
        <taxon>Sapindales</taxon>
        <taxon>Sapindaceae</taxon>
        <taxon>Hippocastanoideae</taxon>
        <taxon>Acereae</taxon>
        <taxon>Dipteronia</taxon>
    </lineage>
</organism>
<proteinExistence type="predicted"/>
<gene>
    <name evidence="2" type="ORF">Ddye_004196</name>
</gene>
<evidence type="ECO:0000259" key="1">
    <source>
        <dbReference type="Pfam" id="PF07734"/>
    </source>
</evidence>
<dbReference type="PANTHER" id="PTHR31672:SF13">
    <property type="entry name" value="F-BOX PROTEIN CPR30-LIKE"/>
    <property type="match status" value="1"/>
</dbReference>
<dbReference type="NCBIfam" id="TIGR01640">
    <property type="entry name" value="F_box_assoc_1"/>
    <property type="match status" value="1"/>
</dbReference>
<evidence type="ECO:0000313" key="3">
    <source>
        <dbReference type="Proteomes" id="UP001280121"/>
    </source>
</evidence>
<keyword evidence="3" id="KW-1185">Reference proteome</keyword>
<dbReference type="PANTHER" id="PTHR31672">
    <property type="entry name" value="BNACNNG10540D PROTEIN"/>
    <property type="match status" value="1"/>
</dbReference>
<dbReference type="InterPro" id="IPR050796">
    <property type="entry name" value="SCF_F-box_component"/>
</dbReference>
<dbReference type="AlphaFoldDB" id="A0AAE0CW03"/>
<name>A0AAE0CW03_9ROSI</name>
<feature type="domain" description="F-box associated beta-propeller type 1" evidence="1">
    <location>
        <begin position="67"/>
        <end position="256"/>
    </location>
</feature>
<dbReference type="InterPro" id="IPR006527">
    <property type="entry name" value="F-box-assoc_dom_typ1"/>
</dbReference>